<proteinExistence type="inferred from homology"/>
<dbReference type="InterPro" id="IPR018044">
    <property type="entry name" value="Peptidase_S11"/>
</dbReference>
<dbReference type="RefSeq" id="WP_230866890.1">
    <property type="nucleotide sequence ID" value="NZ_CP046640.1"/>
</dbReference>
<feature type="domain" description="Peptidase S11 D-Ala-D-Ala carboxypeptidase A C-terminal" evidence="16">
    <location>
        <begin position="270"/>
        <end position="360"/>
    </location>
</feature>
<evidence type="ECO:0000256" key="3">
    <source>
        <dbReference type="ARBA" id="ARBA00007164"/>
    </source>
</evidence>
<comment type="function">
    <text evidence="1">Removes C-terminal D-alanyl residues from sugar-peptide cell wall precursors.</text>
</comment>
<feature type="binding site" evidence="14">
    <location>
        <position position="223"/>
    </location>
    <ligand>
        <name>substrate</name>
    </ligand>
</feature>
<evidence type="ECO:0000256" key="12">
    <source>
        <dbReference type="ARBA" id="ARBA00034000"/>
    </source>
</evidence>
<protein>
    <recommendedName>
        <fullName evidence="4">serine-type D-Ala-D-Ala carboxypeptidase</fullName>
        <ecNumber evidence="4">3.4.16.4</ecNumber>
    </recommendedName>
</protein>
<evidence type="ECO:0000256" key="4">
    <source>
        <dbReference type="ARBA" id="ARBA00012448"/>
    </source>
</evidence>
<sequence>MKRLFNLSIFFLFIFLLILVSQSVIVTAAPYVSANSACVIDLETRQVLYNKNMHLKCPPASTTKILTSIVAIEESNINDVVTVSRKAAYQEGSSIYLSEGEKIRLEELLYGVMLASGNDAAMAIAEHISGSVEEYAELMNRRAVEMGAKNSNFINPSGLPDSNHYSTAYDLAMIMAYALENEIFARITASKNKTISWSGNDWGRGLRNHNKLLWSYSDITGGKTGYTKAAGRCLVASARRDGREVVAVVLNCPNDWNDVRNLLDFGLDQFKKVVVMDKGEIVYKMNWEDSQEGELGFMINCPLLTVLPRGGKIKLQKEVYLKPSLELPIKRGDLIGSLKVYDNGELLSKVELLAANDLNYRSFFLKFWNWITVLLGGD</sequence>
<keyword evidence="11" id="KW-0961">Cell wall biogenesis/degradation</keyword>
<dbReference type="AlphaFoldDB" id="A0A8A7KB52"/>
<keyword evidence="7" id="KW-0732">Signal</keyword>
<evidence type="ECO:0000256" key="10">
    <source>
        <dbReference type="ARBA" id="ARBA00022984"/>
    </source>
</evidence>
<evidence type="ECO:0000256" key="11">
    <source>
        <dbReference type="ARBA" id="ARBA00023316"/>
    </source>
</evidence>
<dbReference type="GO" id="GO:0009002">
    <property type="term" value="F:serine-type D-Ala-D-Ala carboxypeptidase activity"/>
    <property type="evidence" value="ECO:0007669"/>
    <property type="project" value="UniProtKB-EC"/>
</dbReference>
<dbReference type="GO" id="GO:0009252">
    <property type="term" value="P:peptidoglycan biosynthetic process"/>
    <property type="evidence" value="ECO:0007669"/>
    <property type="project" value="UniProtKB-UniPathway"/>
</dbReference>
<dbReference type="UniPathway" id="UPA00219"/>
<dbReference type="Pfam" id="PF00768">
    <property type="entry name" value="Peptidase_S11"/>
    <property type="match status" value="1"/>
</dbReference>
<dbReference type="GO" id="GO:0006508">
    <property type="term" value="P:proteolysis"/>
    <property type="evidence" value="ECO:0007669"/>
    <property type="project" value="UniProtKB-KW"/>
</dbReference>
<evidence type="ECO:0000256" key="7">
    <source>
        <dbReference type="ARBA" id="ARBA00022729"/>
    </source>
</evidence>
<evidence type="ECO:0000256" key="13">
    <source>
        <dbReference type="PIRSR" id="PIRSR618044-1"/>
    </source>
</evidence>
<evidence type="ECO:0000256" key="8">
    <source>
        <dbReference type="ARBA" id="ARBA00022801"/>
    </source>
</evidence>
<dbReference type="SUPFAM" id="SSF56601">
    <property type="entry name" value="beta-lactamase/transpeptidase-like"/>
    <property type="match status" value="1"/>
</dbReference>
<evidence type="ECO:0000256" key="15">
    <source>
        <dbReference type="RuleBase" id="RU004016"/>
    </source>
</evidence>
<dbReference type="EC" id="3.4.16.4" evidence="4"/>
<dbReference type="InterPro" id="IPR015956">
    <property type="entry name" value="Peniciliin-bd_prot_C_sf"/>
</dbReference>
<dbReference type="Proteomes" id="UP000665020">
    <property type="component" value="Chromosome"/>
</dbReference>
<dbReference type="InterPro" id="IPR012907">
    <property type="entry name" value="Peptidase_S11_C"/>
</dbReference>
<feature type="active site" description="Acyl-ester intermediate" evidence="13">
    <location>
        <position position="61"/>
    </location>
</feature>
<comment type="catalytic activity">
    <reaction evidence="12">
        <text>Preferential cleavage: (Ac)2-L-Lys-D-Ala-|-D-Ala. Also transpeptidation of peptidyl-alanyl moieties that are N-acyl substituents of D-alanine.</text>
        <dbReference type="EC" id="3.4.16.4"/>
    </reaction>
</comment>
<dbReference type="EMBL" id="CP046640">
    <property type="protein sequence ID" value="QTL98470.1"/>
    <property type="molecule type" value="Genomic_DNA"/>
</dbReference>
<evidence type="ECO:0000256" key="6">
    <source>
        <dbReference type="ARBA" id="ARBA00022670"/>
    </source>
</evidence>
<evidence type="ECO:0000256" key="1">
    <source>
        <dbReference type="ARBA" id="ARBA00003217"/>
    </source>
</evidence>
<dbReference type="PANTHER" id="PTHR21581:SF33">
    <property type="entry name" value="D-ALANYL-D-ALANINE CARBOXYPEPTIDASE DACB"/>
    <property type="match status" value="1"/>
</dbReference>
<gene>
    <name evidence="17" type="ORF">GM661_11070</name>
</gene>
<keyword evidence="5 17" id="KW-0121">Carboxypeptidase</keyword>
<comment type="pathway">
    <text evidence="2">Cell wall biogenesis; peptidoglycan biosynthesis.</text>
</comment>
<organism evidence="17 18">
    <name type="scientific">Iocasia fonsfrigidae</name>
    <dbReference type="NCBI Taxonomy" id="2682810"/>
    <lineage>
        <taxon>Bacteria</taxon>
        <taxon>Bacillati</taxon>
        <taxon>Bacillota</taxon>
        <taxon>Clostridia</taxon>
        <taxon>Halanaerobiales</taxon>
        <taxon>Halanaerobiaceae</taxon>
        <taxon>Iocasia</taxon>
    </lineage>
</organism>
<keyword evidence="9" id="KW-0133">Cell shape</keyword>
<dbReference type="Pfam" id="PF07943">
    <property type="entry name" value="PBP5_C"/>
    <property type="match status" value="1"/>
</dbReference>
<dbReference type="KEGG" id="ifn:GM661_11070"/>
<keyword evidence="10" id="KW-0573">Peptidoglycan synthesis</keyword>
<feature type="active site" evidence="13">
    <location>
        <position position="116"/>
    </location>
</feature>
<dbReference type="PRINTS" id="PR00725">
    <property type="entry name" value="DADACBPTASE1"/>
</dbReference>
<feature type="active site" description="Acyl-ester intermediate" evidence="13">
    <location>
        <position position="64"/>
    </location>
</feature>
<evidence type="ECO:0000313" key="18">
    <source>
        <dbReference type="Proteomes" id="UP000665020"/>
    </source>
</evidence>
<keyword evidence="6" id="KW-0645">Protease</keyword>
<dbReference type="Gene3D" id="2.60.410.10">
    <property type="entry name" value="D-Ala-D-Ala carboxypeptidase, C-terminal domain"/>
    <property type="match status" value="1"/>
</dbReference>
<dbReference type="SMART" id="SM00936">
    <property type="entry name" value="PBP5_C"/>
    <property type="match status" value="1"/>
</dbReference>
<evidence type="ECO:0000256" key="9">
    <source>
        <dbReference type="ARBA" id="ARBA00022960"/>
    </source>
</evidence>
<comment type="similarity">
    <text evidence="3 15">Belongs to the peptidase S11 family.</text>
</comment>
<reference evidence="17" key="1">
    <citation type="submission" date="2019-12" db="EMBL/GenBank/DDBJ databases">
        <authorList>
            <person name="zhang j."/>
            <person name="sun C.M."/>
        </authorList>
    </citation>
    <scope>NUCLEOTIDE SEQUENCE</scope>
    <source>
        <strain evidence="17">NS-1</strain>
    </source>
</reference>
<dbReference type="InterPro" id="IPR012338">
    <property type="entry name" value="Beta-lactam/transpept-like"/>
</dbReference>
<evidence type="ECO:0000313" key="17">
    <source>
        <dbReference type="EMBL" id="QTL98470.1"/>
    </source>
</evidence>
<dbReference type="GO" id="GO:0008360">
    <property type="term" value="P:regulation of cell shape"/>
    <property type="evidence" value="ECO:0007669"/>
    <property type="project" value="UniProtKB-KW"/>
</dbReference>
<dbReference type="Gene3D" id="3.40.710.10">
    <property type="entry name" value="DD-peptidase/beta-lactamase superfamily"/>
    <property type="match status" value="1"/>
</dbReference>
<accession>A0A8A7KB52</accession>
<evidence type="ECO:0000256" key="14">
    <source>
        <dbReference type="PIRSR" id="PIRSR618044-2"/>
    </source>
</evidence>
<dbReference type="InterPro" id="IPR037167">
    <property type="entry name" value="Peptidase_S11_C_sf"/>
</dbReference>
<evidence type="ECO:0000256" key="2">
    <source>
        <dbReference type="ARBA" id="ARBA00004752"/>
    </source>
</evidence>
<dbReference type="InterPro" id="IPR001967">
    <property type="entry name" value="Peptidase_S11_N"/>
</dbReference>
<dbReference type="GO" id="GO:0071555">
    <property type="term" value="P:cell wall organization"/>
    <property type="evidence" value="ECO:0007669"/>
    <property type="project" value="UniProtKB-KW"/>
</dbReference>
<evidence type="ECO:0000256" key="5">
    <source>
        <dbReference type="ARBA" id="ARBA00022645"/>
    </source>
</evidence>
<keyword evidence="18" id="KW-1185">Reference proteome</keyword>
<dbReference type="PANTHER" id="PTHR21581">
    <property type="entry name" value="D-ALANYL-D-ALANINE CARBOXYPEPTIDASE"/>
    <property type="match status" value="1"/>
</dbReference>
<evidence type="ECO:0000259" key="16">
    <source>
        <dbReference type="SMART" id="SM00936"/>
    </source>
</evidence>
<name>A0A8A7KB52_9FIRM</name>
<keyword evidence="8" id="KW-0378">Hydrolase</keyword>
<dbReference type="SUPFAM" id="SSF69189">
    <property type="entry name" value="Penicillin-binding protein associated domain"/>
    <property type="match status" value="1"/>
</dbReference>